<dbReference type="EMBL" id="CM041002">
    <property type="protein sequence ID" value="MCJ8749300.1"/>
    <property type="molecule type" value="Genomic_DNA"/>
</dbReference>
<dbReference type="Proteomes" id="UP000830395">
    <property type="component" value="Chromosome 28"/>
</dbReference>
<reference evidence="1" key="1">
    <citation type="submission" date="2020-02" db="EMBL/GenBank/DDBJ databases">
        <title>Genome sequencing of the panga catfish, Pangasius djambal.</title>
        <authorList>
            <person name="Wen M."/>
            <person name="Zahm M."/>
            <person name="Roques C."/>
            <person name="Cabau C."/>
            <person name="Klopp C."/>
            <person name="Donnadieu C."/>
            <person name="Jouanno E."/>
            <person name="Avarre J.-C."/>
            <person name="Campet M."/>
            <person name="Ha T."/>
            <person name="Dugue R."/>
            <person name="Lampietro C."/>
            <person name="Louis A."/>
            <person name="Herpin A."/>
            <person name="Echchiki A."/>
            <person name="Berthelot C."/>
            <person name="Parey E."/>
            <person name="Roest-Crollius H."/>
            <person name="Braasch I."/>
            <person name="Postlethwait J.H."/>
            <person name="Bobe J."/>
            <person name="Montfort J."/>
            <person name="Bouchez O."/>
            <person name="Begum T."/>
            <person name="Schartl M."/>
            <person name="Gustiano R."/>
            <person name="Guiguen Y."/>
        </authorList>
    </citation>
    <scope>NUCLEOTIDE SEQUENCE</scope>
    <source>
        <strain evidence="1">Pdj_M5554</strain>
    </source>
</reference>
<organism evidence="1 2">
    <name type="scientific">Pangasius djambal</name>
    <dbReference type="NCBI Taxonomy" id="1691987"/>
    <lineage>
        <taxon>Eukaryota</taxon>
        <taxon>Metazoa</taxon>
        <taxon>Chordata</taxon>
        <taxon>Craniata</taxon>
        <taxon>Vertebrata</taxon>
        <taxon>Euteleostomi</taxon>
        <taxon>Actinopterygii</taxon>
        <taxon>Neopterygii</taxon>
        <taxon>Teleostei</taxon>
        <taxon>Ostariophysi</taxon>
        <taxon>Siluriformes</taxon>
        <taxon>Pangasiidae</taxon>
        <taxon>Pangasius</taxon>
    </lineage>
</organism>
<keyword evidence="2" id="KW-1185">Reference proteome</keyword>
<proteinExistence type="predicted"/>
<comment type="caution">
    <text evidence="1">The sequence shown here is derived from an EMBL/GenBank/DDBJ whole genome shotgun (WGS) entry which is preliminary data.</text>
</comment>
<gene>
    <name evidence="1" type="ORF">PDJAM_G00174820</name>
</gene>
<evidence type="ECO:0000313" key="1">
    <source>
        <dbReference type="EMBL" id="MCJ8749300.1"/>
    </source>
</evidence>
<protein>
    <submittedName>
        <fullName evidence="1">Uncharacterized protein</fullName>
    </submittedName>
</protein>
<evidence type="ECO:0000313" key="2">
    <source>
        <dbReference type="Proteomes" id="UP000830395"/>
    </source>
</evidence>
<sequence>MAESSSDFTARTAETKPAVLGAEYTPTEEERKVFKQCDEESFWYRSVPFSVSGMALTHILVTRAVPFSVSGMALTHILVTRGKLTASPRFGSLPKVLFAGMCGYFAGKLSYMKVCQRKFYNLENSPIAEALRQRHRHHQRPPQFAAPQSELSEDEKHQFDAFQSESVSESPYSPPDFSDTTLPAQQHDLHTPALRVEEEEEEEEVKRKPILYEELRNKNRENYDITRTQKIDRDTPKKEVKKNKYGDTWEE</sequence>
<name>A0ACC5ZNR3_9TELE</name>
<accession>A0ACC5ZNR3</accession>